<organism evidence="2 4">
    <name type="scientific">Aspergillus hiratsukae</name>
    <dbReference type="NCBI Taxonomy" id="1194566"/>
    <lineage>
        <taxon>Eukaryota</taxon>
        <taxon>Fungi</taxon>
        <taxon>Dikarya</taxon>
        <taxon>Ascomycota</taxon>
        <taxon>Pezizomycotina</taxon>
        <taxon>Eurotiomycetes</taxon>
        <taxon>Eurotiomycetidae</taxon>
        <taxon>Eurotiales</taxon>
        <taxon>Aspergillaceae</taxon>
        <taxon>Aspergillus</taxon>
        <taxon>Aspergillus subgen. Fumigati</taxon>
    </lineage>
</organism>
<accession>A0A8H6P1N2</accession>
<comment type="caution">
    <text evidence="2">The sequence shown here is derived from an EMBL/GenBank/DDBJ whole genome shotgun (WGS) entry which is preliminary data.</text>
</comment>
<proteinExistence type="predicted"/>
<evidence type="ECO:0000313" key="4">
    <source>
        <dbReference type="Proteomes" id="UP000630445"/>
    </source>
</evidence>
<protein>
    <submittedName>
        <fullName evidence="2">Uncharacterized protein</fullName>
    </submittedName>
</protein>
<evidence type="ECO:0000313" key="3">
    <source>
        <dbReference type="EMBL" id="KAF7158103.1"/>
    </source>
</evidence>
<feature type="compositionally biased region" description="Basic and acidic residues" evidence="1">
    <location>
        <begin position="1"/>
        <end position="12"/>
    </location>
</feature>
<gene>
    <name evidence="2" type="ORF">CNMCM5793_002666</name>
    <name evidence="3" type="ORF">CNMCM6106_004425</name>
</gene>
<dbReference type="Proteomes" id="UP000662466">
    <property type="component" value="Unassembled WGS sequence"/>
</dbReference>
<reference evidence="2" key="1">
    <citation type="submission" date="2020-06" db="EMBL/GenBank/DDBJ databases">
        <title>Draft genome sequences of strains closely related to Aspergillus parafelis and Aspergillus hiratsukae.</title>
        <authorList>
            <person name="Dos Santos R.A.C."/>
            <person name="Rivero-Menendez O."/>
            <person name="Steenwyk J.L."/>
            <person name="Mead M.E."/>
            <person name="Goldman G.H."/>
            <person name="Alastruey-Izquierdo A."/>
            <person name="Rokas A."/>
        </authorList>
    </citation>
    <scope>NUCLEOTIDE SEQUENCE</scope>
    <source>
        <strain evidence="2">CNM-CM5793</strain>
        <strain evidence="3">CNM-CM6106</strain>
    </source>
</reference>
<keyword evidence="4" id="KW-1185">Reference proteome</keyword>
<evidence type="ECO:0000256" key="1">
    <source>
        <dbReference type="SAM" id="MobiDB-lite"/>
    </source>
</evidence>
<dbReference type="EMBL" id="JACBAD010002113">
    <property type="protein sequence ID" value="KAF7115572.1"/>
    <property type="molecule type" value="Genomic_DNA"/>
</dbReference>
<sequence>MRRSQNMERDVADLNGSKLEGTSPEHGVRHATQSALLISCGLDSRPCCKDMLEIDDDEDVEMGVLESHLDAIYKADLRAADQFIRTDEGS</sequence>
<dbReference type="Proteomes" id="UP000630445">
    <property type="component" value="Unassembled WGS sequence"/>
</dbReference>
<name>A0A8H6P1N2_9EURO</name>
<dbReference type="EMBL" id="JACBAF010002293">
    <property type="protein sequence ID" value="KAF7158103.1"/>
    <property type="molecule type" value="Genomic_DNA"/>
</dbReference>
<feature type="region of interest" description="Disordered" evidence="1">
    <location>
        <begin position="1"/>
        <end position="27"/>
    </location>
</feature>
<dbReference type="AlphaFoldDB" id="A0A8H6P1N2"/>
<evidence type="ECO:0000313" key="2">
    <source>
        <dbReference type="EMBL" id="KAF7115572.1"/>
    </source>
</evidence>